<reference evidence="1 2" key="1">
    <citation type="submission" date="2017-02" db="EMBL/GenBank/DDBJ databases">
        <authorList>
            <person name="Peterson S.W."/>
        </authorList>
    </citation>
    <scope>NUCLEOTIDE SEQUENCE [LARGE SCALE GENOMIC DNA]</scope>
    <source>
        <strain evidence="1 2">B Ar 00.02</strain>
    </source>
</reference>
<evidence type="ECO:0000313" key="1">
    <source>
        <dbReference type="EMBL" id="SJM62094.1"/>
    </source>
</evidence>
<sequence length="536" mass="56721">MVTAPGSTPVSGIDLTKYLPTTLPSAEEIRSAGRTFDAKGTTIDTTYSNTTAHWNKLATAATYPSDETVNNGFVKEILPIAEAVVIGINDVKSATDAFADSIEGFETRHSNLKSDVEGFNSLPTTPHTDSEQAAAQAAGETLPTTRTIAEHQRITGLLETAKNDYEGYVDTCVDAIRAASPAGVDPIADKIATGGKALTAFKNSYNMVNTNVDRLADLKVNDRGRIKFSWDLNEKSLSEFAFDGNPTLKKYLVEGKLGGDPDGFFQTNRKALIKWADNRYLKFTDNVKVWGDVTARPGLMMMLPAAVRDRLSNTLGRNRGGFATQNNRRFNWKSNSHGRTKFDGYLTGHRKPGRADKALKKFDKASKGLKKLGNSRLGKLAGPAAGILDVGMTYSDSYSRNFEEAQRNDPNASMADLRKEAGISAGFEGTAETAGKIAGGVAGRALGAAAGQALIPIPGVGAAVGGFVGGLAGEWVGGKIGKGVGEFINDWRQGGATKALGDTAEAVENIGEDIGNTAKEVGSVALKGVGKVFGWG</sequence>
<name>A0A1R4G1P1_9MICC</name>
<proteinExistence type="predicted"/>
<protein>
    <submittedName>
        <fullName evidence="1">Uncharacterized protein</fullName>
    </submittedName>
</protein>
<accession>A0A1R4G1P1</accession>
<gene>
    <name evidence="1" type="ORF">FM101_07125</name>
</gene>
<keyword evidence="2" id="KW-1185">Reference proteome</keyword>
<dbReference type="AlphaFoldDB" id="A0A1R4G1P1"/>
<evidence type="ECO:0000313" key="2">
    <source>
        <dbReference type="Proteomes" id="UP000195913"/>
    </source>
</evidence>
<dbReference type="Proteomes" id="UP000195913">
    <property type="component" value="Unassembled WGS sequence"/>
</dbReference>
<dbReference type="EMBL" id="FUHW01000026">
    <property type="protein sequence ID" value="SJM62094.1"/>
    <property type="molecule type" value="Genomic_DNA"/>
</dbReference>
<organism evidence="1 2">
    <name type="scientific">Arthrobacter rhombi</name>
    <dbReference type="NCBI Taxonomy" id="71253"/>
    <lineage>
        <taxon>Bacteria</taxon>
        <taxon>Bacillati</taxon>
        <taxon>Actinomycetota</taxon>
        <taxon>Actinomycetes</taxon>
        <taxon>Micrococcales</taxon>
        <taxon>Micrococcaceae</taxon>
        <taxon>Arthrobacter</taxon>
    </lineage>
</organism>